<dbReference type="InterPro" id="IPR043502">
    <property type="entry name" value="DNA/RNA_pol_sf"/>
</dbReference>
<dbReference type="InterPro" id="IPR043128">
    <property type="entry name" value="Rev_trsase/Diguanyl_cyclase"/>
</dbReference>
<dbReference type="SUPFAM" id="SSF56672">
    <property type="entry name" value="DNA/RNA polymerases"/>
    <property type="match status" value="1"/>
</dbReference>
<dbReference type="InterPro" id="IPR000477">
    <property type="entry name" value="RT_dom"/>
</dbReference>
<keyword evidence="5" id="KW-1185">Reference proteome</keyword>
<name>A0A8V0X8N3_CHICK</name>
<dbReference type="FunCoup" id="A0A8V0X8N3">
    <property type="interactions" value="158"/>
</dbReference>
<accession>A0A8V0X8N3</accession>
<evidence type="ECO:0000313" key="4">
    <source>
        <dbReference type="Ensembl" id="ENSGALP00010000895.1"/>
    </source>
</evidence>
<dbReference type="Proteomes" id="UP000000539">
    <property type="component" value="Chromosome 1"/>
</dbReference>
<dbReference type="EC" id="3.1.26.4" evidence="2"/>
<dbReference type="PANTHER" id="PTHR33064">
    <property type="entry name" value="POL PROTEIN"/>
    <property type="match status" value="1"/>
</dbReference>
<feature type="domain" description="Reverse transcriptase" evidence="3">
    <location>
        <begin position="2"/>
        <end position="154"/>
    </location>
</feature>
<dbReference type="GO" id="GO:0004523">
    <property type="term" value="F:RNA-DNA hybrid ribonuclease activity"/>
    <property type="evidence" value="ECO:0007669"/>
    <property type="project" value="UniProtKB-EC"/>
</dbReference>
<evidence type="ECO:0000313" key="5">
    <source>
        <dbReference type="Proteomes" id="UP000000539"/>
    </source>
</evidence>
<protein>
    <recommendedName>
        <fullName evidence="2">ribonuclease H</fullName>
        <ecNumber evidence="2">3.1.26.4</ecNumber>
    </recommendedName>
</protein>
<comment type="similarity">
    <text evidence="1">Belongs to the beta type-B retroviral polymerase family. HERV class-II K(HML-2) pol subfamily.</text>
</comment>
<dbReference type="GeneTree" id="ENSGT01000000216185"/>
<organism evidence="4 5">
    <name type="scientific">Gallus gallus</name>
    <name type="common">Chicken</name>
    <dbReference type="NCBI Taxonomy" id="9031"/>
    <lineage>
        <taxon>Eukaryota</taxon>
        <taxon>Metazoa</taxon>
        <taxon>Chordata</taxon>
        <taxon>Craniata</taxon>
        <taxon>Vertebrata</taxon>
        <taxon>Euteleostomi</taxon>
        <taxon>Archelosauria</taxon>
        <taxon>Archosauria</taxon>
        <taxon>Dinosauria</taxon>
        <taxon>Saurischia</taxon>
        <taxon>Theropoda</taxon>
        <taxon>Coelurosauria</taxon>
        <taxon>Aves</taxon>
        <taxon>Neognathae</taxon>
        <taxon>Galloanserae</taxon>
        <taxon>Galliformes</taxon>
        <taxon>Phasianidae</taxon>
        <taxon>Phasianinae</taxon>
        <taxon>Gallus</taxon>
    </lineage>
</organism>
<dbReference type="InterPro" id="IPR051320">
    <property type="entry name" value="Viral_Replic_Matur_Polypro"/>
</dbReference>
<dbReference type="PANTHER" id="PTHR33064:SF29">
    <property type="entry name" value="PEPTIDASE A2 DOMAIN-CONTAINING PROTEIN-RELATED"/>
    <property type="match status" value="1"/>
</dbReference>
<dbReference type="AlphaFoldDB" id="A0A8V0X8N3"/>
<evidence type="ECO:0000256" key="1">
    <source>
        <dbReference type="ARBA" id="ARBA00010879"/>
    </source>
</evidence>
<sequence length="191" mass="21314">MVYYRELNKVTLPLHAAIPNISSLMDTLSREIKKTYHCVLDLANAFFSIPIAEEFKISLRLHREAGSGPFRSCHGYVHSPTYCHDLVVHDLANWRKPDNVNLHHYTDDLLLTSDSLEVVGQAADSLTTYLQERGWAIHPQKVQGLGLSVKSLGTVWSGKTKVLPSTVIDKVQAFPVSATPKQLHEFLGILG</sequence>
<dbReference type="Gene3D" id="3.10.10.10">
    <property type="entry name" value="HIV Type 1 Reverse Transcriptase, subunit A, domain 1"/>
    <property type="match status" value="1"/>
</dbReference>
<reference evidence="4" key="2">
    <citation type="submission" date="2025-08" db="UniProtKB">
        <authorList>
            <consortium name="Ensembl"/>
        </authorList>
    </citation>
    <scope>IDENTIFICATION</scope>
    <source>
        <strain evidence="4">broiler</strain>
    </source>
</reference>
<proteinExistence type="inferred from homology"/>
<reference evidence="4" key="1">
    <citation type="submission" date="2020-11" db="EMBL/GenBank/DDBJ databases">
        <title>Gallus gallus (Chicken) genome, bGalGal1, GRCg7b, maternal haplotype autosomes + Z &amp; W.</title>
        <authorList>
            <person name="Warren W."/>
            <person name="Formenti G."/>
            <person name="Fedrigo O."/>
            <person name="Haase B."/>
            <person name="Mountcastle J."/>
            <person name="Balacco J."/>
            <person name="Tracey A."/>
            <person name="Schneider V."/>
            <person name="Okimoto R."/>
            <person name="Cheng H."/>
            <person name="Hawken R."/>
            <person name="Howe K."/>
            <person name="Jarvis E.D."/>
        </authorList>
    </citation>
    <scope>NUCLEOTIDE SEQUENCE [LARGE SCALE GENOMIC DNA]</scope>
    <source>
        <strain evidence="4">Broiler</strain>
    </source>
</reference>
<reference evidence="4" key="3">
    <citation type="submission" date="2025-09" db="UniProtKB">
        <authorList>
            <consortium name="Ensembl"/>
        </authorList>
    </citation>
    <scope>IDENTIFICATION</scope>
    <source>
        <strain evidence="4">broiler</strain>
    </source>
</reference>
<evidence type="ECO:0000256" key="2">
    <source>
        <dbReference type="ARBA" id="ARBA00012180"/>
    </source>
</evidence>
<dbReference type="Pfam" id="PF00078">
    <property type="entry name" value="RVT_1"/>
    <property type="match status" value="1"/>
</dbReference>
<dbReference type="Ensembl" id="ENSGALT00010001641.1">
    <property type="protein sequence ID" value="ENSGALP00010000895.1"/>
    <property type="gene ID" value="ENSGALG00010000762.1"/>
</dbReference>
<dbReference type="Gene3D" id="3.30.70.270">
    <property type="match status" value="1"/>
</dbReference>
<evidence type="ECO:0000259" key="3">
    <source>
        <dbReference type="Pfam" id="PF00078"/>
    </source>
</evidence>